<proteinExistence type="predicted"/>
<evidence type="ECO:0000313" key="1">
    <source>
        <dbReference type="EMBL" id="RIQ36937.1"/>
    </source>
</evidence>
<accession>A0A418KWL2</accession>
<dbReference type="AlphaFoldDB" id="A0A418KWL2"/>
<organism evidence="1 2">
    <name type="scientific">Jiangella rhizosphaerae</name>
    <dbReference type="NCBI Taxonomy" id="2293569"/>
    <lineage>
        <taxon>Bacteria</taxon>
        <taxon>Bacillati</taxon>
        <taxon>Actinomycetota</taxon>
        <taxon>Actinomycetes</taxon>
        <taxon>Jiangellales</taxon>
        <taxon>Jiangellaceae</taxon>
        <taxon>Jiangella</taxon>
    </lineage>
</organism>
<evidence type="ECO:0000313" key="2">
    <source>
        <dbReference type="Proteomes" id="UP000284057"/>
    </source>
</evidence>
<name>A0A418KWL2_9ACTN</name>
<dbReference type="EMBL" id="QUAL01000015">
    <property type="protein sequence ID" value="RIQ36937.1"/>
    <property type="molecule type" value="Genomic_DNA"/>
</dbReference>
<reference evidence="1 2" key="1">
    <citation type="submission" date="2018-09" db="EMBL/GenBank/DDBJ databases">
        <title>Isolation, diversity and antifungal activity of actinobacteria from wheat.</title>
        <authorList>
            <person name="Han C."/>
        </authorList>
    </citation>
    <scope>NUCLEOTIDE SEQUENCE [LARGE SCALE GENOMIC DNA]</scope>
    <source>
        <strain evidence="1 2">NEAU-YY265</strain>
    </source>
</reference>
<protein>
    <submittedName>
        <fullName evidence="1">Uncharacterized protein</fullName>
    </submittedName>
</protein>
<comment type="caution">
    <text evidence="1">The sequence shown here is derived from an EMBL/GenBank/DDBJ whole genome shotgun (WGS) entry which is preliminary data.</text>
</comment>
<sequence>MIIQTRPGAIAASTPRAERMILDRLAHTMEARAIRRHGSADEERHDLIESVPAGPGALTCPSVILIHPNRVIPHDRGR</sequence>
<dbReference type="Proteomes" id="UP000284057">
    <property type="component" value="Unassembled WGS sequence"/>
</dbReference>
<keyword evidence="2" id="KW-1185">Reference proteome</keyword>
<gene>
    <name evidence="1" type="ORF">DY240_01445</name>
</gene>